<proteinExistence type="predicted"/>
<gene>
    <name evidence="7" type="ORF">ISP15_07545</name>
</gene>
<dbReference type="PANTHER" id="PTHR10465:SF0">
    <property type="entry name" value="SARCALUMENIN"/>
    <property type="match status" value="1"/>
</dbReference>
<organism evidence="7 8">
    <name type="scientific">Dyella jejuensis</name>
    <dbReference type="NCBI Taxonomy" id="1432009"/>
    <lineage>
        <taxon>Bacteria</taxon>
        <taxon>Pseudomonadati</taxon>
        <taxon>Pseudomonadota</taxon>
        <taxon>Gammaproteobacteria</taxon>
        <taxon>Lysobacterales</taxon>
        <taxon>Rhodanobacteraceae</taxon>
        <taxon>Dyella</taxon>
    </lineage>
</organism>
<evidence type="ECO:0000256" key="3">
    <source>
        <dbReference type="ARBA" id="ARBA00022801"/>
    </source>
</evidence>
<dbReference type="PANTHER" id="PTHR10465">
    <property type="entry name" value="TRANSMEMBRANE GTPASE FZO1"/>
    <property type="match status" value="1"/>
</dbReference>
<evidence type="ECO:0000259" key="6">
    <source>
        <dbReference type="Pfam" id="PF00350"/>
    </source>
</evidence>
<dbReference type="SUPFAM" id="SSF52540">
    <property type="entry name" value="P-loop containing nucleoside triphosphate hydrolases"/>
    <property type="match status" value="1"/>
</dbReference>
<dbReference type="InterPro" id="IPR045063">
    <property type="entry name" value="Dynamin_N"/>
</dbReference>
<dbReference type="Pfam" id="PF00350">
    <property type="entry name" value="Dynamin_N"/>
    <property type="match status" value="1"/>
</dbReference>
<keyword evidence="4" id="KW-0342">GTP-binding</keyword>
<reference evidence="7 8" key="1">
    <citation type="submission" date="2020-10" db="EMBL/GenBank/DDBJ databases">
        <title>Phylogeny of dyella-like bacteria.</title>
        <authorList>
            <person name="Fu J."/>
        </authorList>
    </citation>
    <scope>NUCLEOTIDE SEQUENCE [LARGE SCALE GENOMIC DNA]</scope>
    <source>
        <strain evidence="7 8">JP1</strain>
    </source>
</reference>
<keyword evidence="8" id="KW-1185">Reference proteome</keyword>
<sequence length="640" mass="71707">MFSDNHRRYLATTLRHIEREVDESIAQLRGDDKDALFRHYRHFPPQERIDTLMAHMARLRAVMRRFMDTYQIDYQHDDLIEASWNFETRLALIRNAVYELRPRNLRGYGEISTEDEQACRALSAELAMLLKTMGSELRREPLRLPTGTDDAPLAALAEIIERHRLFEYRSRLEALLAREQGDRMEVALLGRVSSGKSSLVNALLGHPLLPVGAVPVTTVVTRIRYGETLDIRAMDVEGVMETVAPENLRSYVDEAGNPGNRRRLREVSIHFPAPILQDGIVLADTPGLGSLHTHASAHALDYLPRCDMGIVAIDAAATLMPQDLDIVRALRDAGAHWLVVLTKADTVAGSALEQQREYVTQVLGEALQKPITVCAVSVEPEHRAALKTWLDNAFRKNLREAAEQAGIRHRHRVLDLANRVRTTLQQAIAEQPASAFVNDAPAVHADILADLEEVQPALHSLIRRLAERGPEVIIEEMATQTPAGVTLTEKDLSDRAAALADAVVRDVLDELRRVTRDMDPDTVAQVLRGVPPFAAALPNKFCVSAGSGPRLWRRPLLRRHLQRVLDDRLTQSFDGYANELNHWLDQSVLQLRHHAMESADAPLSERQTDIHVLQADLERLVTWLGEPDPRASASISQRPG</sequence>
<keyword evidence="5" id="KW-0472">Membrane</keyword>
<protein>
    <submittedName>
        <fullName evidence="7">Dynamin family protein</fullName>
    </submittedName>
</protein>
<comment type="subcellular location">
    <subcellularLocation>
        <location evidence="1">Membrane</location>
    </subcellularLocation>
</comment>
<evidence type="ECO:0000313" key="8">
    <source>
        <dbReference type="Proteomes" id="UP001620461"/>
    </source>
</evidence>
<dbReference type="InterPro" id="IPR027094">
    <property type="entry name" value="Mitofusin_fam"/>
</dbReference>
<evidence type="ECO:0000256" key="4">
    <source>
        <dbReference type="ARBA" id="ARBA00023134"/>
    </source>
</evidence>
<evidence type="ECO:0000256" key="5">
    <source>
        <dbReference type="ARBA" id="ARBA00023136"/>
    </source>
</evidence>
<keyword evidence="2" id="KW-0547">Nucleotide-binding</keyword>
<dbReference type="InterPro" id="IPR027417">
    <property type="entry name" value="P-loop_NTPase"/>
</dbReference>
<dbReference type="Proteomes" id="UP001620461">
    <property type="component" value="Unassembled WGS sequence"/>
</dbReference>
<evidence type="ECO:0000256" key="1">
    <source>
        <dbReference type="ARBA" id="ARBA00004370"/>
    </source>
</evidence>
<dbReference type="EMBL" id="JADIKJ010000007">
    <property type="protein sequence ID" value="MFK2900186.1"/>
    <property type="molecule type" value="Genomic_DNA"/>
</dbReference>
<dbReference type="Gene3D" id="3.40.50.300">
    <property type="entry name" value="P-loop containing nucleotide triphosphate hydrolases"/>
    <property type="match status" value="1"/>
</dbReference>
<comment type="caution">
    <text evidence="7">The sequence shown here is derived from an EMBL/GenBank/DDBJ whole genome shotgun (WGS) entry which is preliminary data.</text>
</comment>
<accession>A0ABW8JIW7</accession>
<feature type="domain" description="Dynamin N-terminal" evidence="6">
    <location>
        <begin position="186"/>
        <end position="344"/>
    </location>
</feature>
<evidence type="ECO:0000313" key="7">
    <source>
        <dbReference type="EMBL" id="MFK2900186.1"/>
    </source>
</evidence>
<dbReference type="RefSeq" id="WP_404546610.1">
    <property type="nucleotide sequence ID" value="NZ_JADIKJ010000007.1"/>
</dbReference>
<name>A0ABW8JIW7_9GAMM</name>
<keyword evidence="3" id="KW-0378">Hydrolase</keyword>
<evidence type="ECO:0000256" key="2">
    <source>
        <dbReference type="ARBA" id="ARBA00022741"/>
    </source>
</evidence>